<sequence>MQDLTNIHTEGAEPNLEWMRVEPAEIITAEQILKVLADTREEAESLKGKFNTPVAELTASNLIITARQSIDKNVYISAMSALYGRGNKSPSSEEIDNEMREVRIRLGPKIDLIHWAGFLTSGEDEFSQISREALLDFLEFEIVLLKSADGTIGGIRDAISTLRTVKQYYEKKLDLRNSGDYEEMFREPPEVPEPSQDFRIRGRKPRTRRKGKNKDQVLY</sequence>
<feature type="region of interest" description="Disordered" evidence="1">
    <location>
        <begin position="184"/>
        <end position="219"/>
    </location>
</feature>
<name>A0A1F4VJX6_UNCKA</name>
<evidence type="ECO:0000313" key="3">
    <source>
        <dbReference type="Proteomes" id="UP000177763"/>
    </source>
</evidence>
<feature type="compositionally biased region" description="Basic residues" evidence="1">
    <location>
        <begin position="201"/>
        <end position="212"/>
    </location>
</feature>
<organism evidence="2 3">
    <name type="scientific">candidate division WWE3 bacterium RIFCSPLOWO2_12_FULL_36_10</name>
    <dbReference type="NCBI Taxonomy" id="1802630"/>
    <lineage>
        <taxon>Bacteria</taxon>
        <taxon>Katanobacteria</taxon>
    </lineage>
</organism>
<gene>
    <name evidence="2" type="ORF">A3H26_00110</name>
</gene>
<comment type="caution">
    <text evidence="2">The sequence shown here is derived from an EMBL/GenBank/DDBJ whole genome shotgun (WGS) entry which is preliminary data.</text>
</comment>
<dbReference type="AlphaFoldDB" id="A0A1F4VJX6"/>
<accession>A0A1F4VJX6</accession>
<evidence type="ECO:0000256" key="1">
    <source>
        <dbReference type="SAM" id="MobiDB-lite"/>
    </source>
</evidence>
<dbReference type="EMBL" id="MEVN01000022">
    <property type="protein sequence ID" value="OGC57063.1"/>
    <property type="molecule type" value="Genomic_DNA"/>
</dbReference>
<reference evidence="2 3" key="1">
    <citation type="journal article" date="2016" name="Nat. Commun.">
        <title>Thousands of microbial genomes shed light on interconnected biogeochemical processes in an aquifer system.</title>
        <authorList>
            <person name="Anantharaman K."/>
            <person name="Brown C.T."/>
            <person name="Hug L.A."/>
            <person name="Sharon I."/>
            <person name="Castelle C.J."/>
            <person name="Probst A.J."/>
            <person name="Thomas B.C."/>
            <person name="Singh A."/>
            <person name="Wilkins M.J."/>
            <person name="Karaoz U."/>
            <person name="Brodie E.L."/>
            <person name="Williams K.H."/>
            <person name="Hubbard S.S."/>
            <person name="Banfield J.F."/>
        </authorList>
    </citation>
    <scope>NUCLEOTIDE SEQUENCE [LARGE SCALE GENOMIC DNA]</scope>
</reference>
<evidence type="ECO:0000313" key="2">
    <source>
        <dbReference type="EMBL" id="OGC57063.1"/>
    </source>
</evidence>
<dbReference type="Proteomes" id="UP000177763">
    <property type="component" value="Unassembled WGS sequence"/>
</dbReference>
<protein>
    <submittedName>
        <fullName evidence="2">Uncharacterized protein</fullName>
    </submittedName>
</protein>
<proteinExistence type="predicted"/>